<dbReference type="Gene3D" id="3.60.15.10">
    <property type="entry name" value="Ribonuclease Z/Hydroxyacylglutathione hydrolase-like"/>
    <property type="match status" value="1"/>
</dbReference>
<reference evidence="2" key="1">
    <citation type="submission" date="2018-02" db="EMBL/GenBank/DDBJ databases">
        <title>Genome sequencing of Solimonas sp. HR-BB.</title>
        <authorList>
            <person name="Lee Y."/>
            <person name="Jeon C.O."/>
        </authorList>
    </citation>
    <scope>NUCLEOTIDE SEQUENCE [LARGE SCALE GENOMIC DNA]</scope>
    <source>
        <strain evidence="2">HR-E</strain>
    </source>
</reference>
<evidence type="ECO:0000313" key="1">
    <source>
        <dbReference type="EMBL" id="PQA41819.1"/>
    </source>
</evidence>
<keyword evidence="2" id="KW-1185">Reference proteome</keyword>
<evidence type="ECO:0000313" key="2">
    <source>
        <dbReference type="Proteomes" id="UP000243900"/>
    </source>
</evidence>
<comment type="caution">
    <text evidence="1">The sequence shown here is derived from an EMBL/GenBank/DDBJ whole genome shotgun (WGS) entry which is preliminary data.</text>
</comment>
<dbReference type="GO" id="GO:0016787">
    <property type="term" value="F:hydrolase activity"/>
    <property type="evidence" value="ECO:0007669"/>
    <property type="project" value="UniProtKB-KW"/>
</dbReference>
<protein>
    <submittedName>
        <fullName evidence="1">MBL fold metallo-hydrolase</fullName>
    </submittedName>
</protein>
<name>A0A2P6AS72_9GAMM</name>
<sequence>MPRWKRLIGLRQPDPDLYALSDAACNPAAGGPQATPAPGDDAPATLEIRYLGTAGFVISDGCHTVVLDPYLTRPGLLASLTRPLVPDTALIARLIPEADDVLIGHAHYDHILDAPDLCRQTGARLIGSSTAVQVGIAAGLPPEQLLATAGREDIASGPWTVRGLPSLHGRIFGRIPFPGDLHAPPPWPPRMADLPHGLVLNWLVDTGGLRVMHIDSADFIDTELAGHRCDIVCLCAIGRQARPNYVRDIVKHLRPKWIIPCHWDTMITPVEAEPDLLPGVDLPGFLREIEAEGVTPLLTPILGRQLFDQPGDAGPA</sequence>
<keyword evidence="1" id="KW-0378">Hydrolase</keyword>
<dbReference type="RefSeq" id="WP_105192398.1">
    <property type="nucleotide sequence ID" value="NZ_PTQZ01000126.1"/>
</dbReference>
<dbReference type="Proteomes" id="UP000243900">
    <property type="component" value="Unassembled WGS sequence"/>
</dbReference>
<dbReference type="PANTHER" id="PTHR43546">
    <property type="entry name" value="UPF0173 METAL-DEPENDENT HYDROLASE MJ1163-RELATED"/>
    <property type="match status" value="1"/>
</dbReference>
<dbReference type="Pfam" id="PF13483">
    <property type="entry name" value="Lactamase_B_3"/>
    <property type="match status" value="1"/>
</dbReference>
<proteinExistence type="predicted"/>
<dbReference type="EMBL" id="PTQZ01000126">
    <property type="protein sequence ID" value="PQA41819.1"/>
    <property type="molecule type" value="Genomic_DNA"/>
</dbReference>
<dbReference type="InterPro" id="IPR050114">
    <property type="entry name" value="UPF0173_UPF0282_UlaG_hydrolase"/>
</dbReference>
<dbReference type="OrthoDB" id="9789133at2"/>
<accession>A0A2P6AS72</accession>
<dbReference type="SUPFAM" id="SSF56281">
    <property type="entry name" value="Metallo-hydrolase/oxidoreductase"/>
    <property type="match status" value="1"/>
</dbReference>
<dbReference type="InterPro" id="IPR036866">
    <property type="entry name" value="RibonucZ/Hydroxyglut_hydro"/>
</dbReference>
<dbReference type="PANTHER" id="PTHR43546:SF3">
    <property type="entry name" value="UPF0173 METAL-DEPENDENT HYDROLASE MJ1163"/>
    <property type="match status" value="1"/>
</dbReference>
<organism evidence="1 2">
    <name type="scientific">Amnimonas aquatica</name>
    <dbReference type="NCBI Taxonomy" id="2094561"/>
    <lineage>
        <taxon>Bacteria</taxon>
        <taxon>Pseudomonadati</taxon>
        <taxon>Pseudomonadota</taxon>
        <taxon>Gammaproteobacteria</taxon>
        <taxon>Moraxellales</taxon>
        <taxon>Moraxellaceae</taxon>
        <taxon>Amnimonas</taxon>
    </lineage>
</organism>
<dbReference type="AlphaFoldDB" id="A0A2P6AS72"/>
<gene>
    <name evidence="1" type="ORF">C5O18_06095</name>
</gene>